<organism evidence="2 3">
    <name type="scientific">Nepenthes gracilis</name>
    <name type="common">Slender pitcher plant</name>
    <dbReference type="NCBI Taxonomy" id="150966"/>
    <lineage>
        <taxon>Eukaryota</taxon>
        <taxon>Viridiplantae</taxon>
        <taxon>Streptophyta</taxon>
        <taxon>Embryophyta</taxon>
        <taxon>Tracheophyta</taxon>
        <taxon>Spermatophyta</taxon>
        <taxon>Magnoliopsida</taxon>
        <taxon>eudicotyledons</taxon>
        <taxon>Gunneridae</taxon>
        <taxon>Pentapetalae</taxon>
        <taxon>Caryophyllales</taxon>
        <taxon>Nepenthaceae</taxon>
        <taxon>Nepenthes</taxon>
    </lineage>
</organism>
<sequence length="103" mass="11867">MNSQRFLFTKQRNAKAPSDGDRLGLSTGRQKEASIQLVSVTREQPQNPQRLRRESRSRSGHEDSRSLECHHSFKKTKAPAMFVRHIEAMRQLQSMGRTSQPPH</sequence>
<protein>
    <submittedName>
        <fullName evidence="2">Uncharacterized protein</fullName>
    </submittedName>
</protein>
<keyword evidence="3" id="KW-1185">Reference proteome</keyword>
<gene>
    <name evidence="2" type="ORF">Nepgr_022855</name>
</gene>
<name>A0AAD3XXD7_NEPGR</name>
<evidence type="ECO:0000313" key="2">
    <source>
        <dbReference type="EMBL" id="GMH21013.1"/>
    </source>
</evidence>
<feature type="region of interest" description="Disordered" evidence="1">
    <location>
        <begin position="1"/>
        <end position="73"/>
    </location>
</feature>
<reference evidence="2" key="1">
    <citation type="submission" date="2023-05" db="EMBL/GenBank/DDBJ databases">
        <title>Nepenthes gracilis genome sequencing.</title>
        <authorList>
            <person name="Fukushima K."/>
        </authorList>
    </citation>
    <scope>NUCLEOTIDE SEQUENCE</scope>
    <source>
        <strain evidence="2">SING2019-196</strain>
    </source>
</reference>
<dbReference type="AlphaFoldDB" id="A0AAD3XXD7"/>
<evidence type="ECO:0000313" key="3">
    <source>
        <dbReference type="Proteomes" id="UP001279734"/>
    </source>
</evidence>
<proteinExistence type="predicted"/>
<comment type="caution">
    <text evidence="2">The sequence shown here is derived from an EMBL/GenBank/DDBJ whole genome shotgun (WGS) entry which is preliminary data.</text>
</comment>
<dbReference type="Proteomes" id="UP001279734">
    <property type="component" value="Unassembled WGS sequence"/>
</dbReference>
<feature type="compositionally biased region" description="Basic and acidic residues" evidence="1">
    <location>
        <begin position="51"/>
        <end position="71"/>
    </location>
</feature>
<evidence type="ECO:0000256" key="1">
    <source>
        <dbReference type="SAM" id="MobiDB-lite"/>
    </source>
</evidence>
<accession>A0AAD3XXD7</accession>
<dbReference type="EMBL" id="BSYO01000022">
    <property type="protein sequence ID" value="GMH21013.1"/>
    <property type="molecule type" value="Genomic_DNA"/>
</dbReference>
<feature type="compositionally biased region" description="Polar residues" evidence="1">
    <location>
        <begin position="36"/>
        <end position="49"/>
    </location>
</feature>